<feature type="compositionally biased region" description="Low complexity" evidence="1">
    <location>
        <begin position="1294"/>
        <end position="1306"/>
    </location>
</feature>
<feature type="compositionally biased region" description="Polar residues" evidence="1">
    <location>
        <begin position="736"/>
        <end position="753"/>
    </location>
</feature>
<feature type="compositionally biased region" description="Polar residues" evidence="1">
    <location>
        <begin position="1163"/>
        <end position="1177"/>
    </location>
</feature>
<feature type="compositionally biased region" description="Basic and acidic residues" evidence="1">
    <location>
        <begin position="596"/>
        <end position="609"/>
    </location>
</feature>
<organism evidence="2 3">
    <name type="scientific">Acaromyces ingoldii</name>
    <dbReference type="NCBI Taxonomy" id="215250"/>
    <lineage>
        <taxon>Eukaryota</taxon>
        <taxon>Fungi</taxon>
        <taxon>Dikarya</taxon>
        <taxon>Basidiomycota</taxon>
        <taxon>Ustilaginomycotina</taxon>
        <taxon>Exobasidiomycetes</taxon>
        <taxon>Exobasidiales</taxon>
        <taxon>Cryptobasidiaceae</taxon>
        <taxon>Acaromyces</taxon>
    </lineage>
</organism>
<feature type="compositionally biased region" description="Pro residues" evidence="1">
    <location>
        <begin position="77"/>
        <end position="90"/>
    </location>
</feature>
<feature type="compositionally biased region" description="Low complexity" evidence="1">
    <location>
        <begin position="182"/>
        <end position="203"/>
    </location>
</feature>
<feature type="compositionally biased region" description="Low complexity" evidence="1">
    <location>
        <begin position="355"/>
        <end position="380"/>
    </location>
</feature>
<feature type="compositionally biased region" description="Polar residues" evidence="1">
    <location>
        <begin position="992"/>
        <end position="1003"/>
    </location>
</feature>
<feature type="compositionally biased region" description="Pro residues" evidence="1">
    <location>
        <begin position="1373"/>
        <end position="1383"/>
    </location>
</feature>
<feature type="compositionally biased region" description="Gly residues" evidence="1">
    <location>
        <begin position="891"/>
        <end position="916"/>
    </location>
</feature>
<protein>
    <submittedName>
        <fullName evidence="2">Uncharacterized protein</fullName>
    </submittedName>
</protein>
<feature type="compositionally biased region" description="Low complexity" evidence="1">
    <location>
        <begin position="1350"/>
        <end position="1372"/>
    </location>
</feature>
<feature type="compositionally biased region" description="Gly residues" evidence="1">
    <location>
        <begin position="805"/>
        <end position="817"/>
    </location>
</feature>
<feature type="compositionally biased region" description="Polar residues" evidence="1">
    <location>
        <begin position="386"/>
        <end position="398"/>
    </location>
</feature>
<feature type="region of interest" description="Disordered" evidence="1">
    <location>
        <begin position="1065"/>
        <end position="1201"/>
    </location>
</feature>
<dbReference type="Proteomes" id="UP000245768">
    <property type="component" value="Unassembled WGS sequence"/>
</dbReference>
<feature type="compositionally biased region" description="Pro residues" evidence="1">
    <location>
        <begin position="335"/>
        <end position="353"/>
    </location>
</feature>
<feature type="compositionally biased region" description="Low complexity" evidence="1">
    <location>
        <begin position="1117"/>
        <end position="1129"/>
    </location>
</feature>
<feature type="compositionally biased region" description="Polar residues" evidence="1">
    <location>
        <begin position="28"/>
        <end position="37"/>
    </location>
</feature>
<feature type="compositionally biased region" description="Polar residues" evidence="1">
    <location>
        <begin position="951"/>
        <end position="961"/>
    </location>
</feature>
<name>A0A316YV59_9BASI</name>
<evidence type="ECO:0000256" key="1">
    <source>
        <dbReference type="SAM" id="MobiDB-lite"/>
    </source>
</evidence>
<dbReference type="RefSeq" id="XP_025379131.1">
    <property type="nucleotide sequence ID" value="XM_025524856.1"/>
</dbReference>
<sequence>MHSIAAQPQANAAAASTSSSSSPSSSTLPRNRLTNMVNPLRKSSSSKELKKSATATAAHFDTSPPSSASPLYRGLQSPPPPPPPLPPPSGASPFFPDSEHFSNAPSSPSSPGRGAKGRQSAAARYSGSGGTFSRLRGMSGSQSNDSDFIPYRGPISPPPPSSSINTPASSYATSHFAPHLRSSVGSSFAHASSSAATTPPSLAQPVLGLGLVASQSRPTSRDAGDRSNKERTYLAGPLSSTPSGAAAQPSNTLAPAAANPVATVPTVPTPRSTPNMGFGLPVAYDHSAHRDQPIETPSFAHQSYLPALLRAGGSETTSSSKRRTMLPHEYRAAPLPLPLPLPPPPPPPPPPQAPSASKSLSKQHSTSNSLSSSDGDVASSAFGGRTSHSASTSMTSLREPSVVAAAQRPSSRDEANRMLASQQQQPTRPFHEGKTPARLQLAPSSSSSSSRQWREEERRSKMADADEAQWAKVLEKRTGEDQKAVLSPIPGSSPRDGTSFDSPNGAPLRSRMLSAQERAAQLEREQASRSYRLLQQLHLDELEAHDADNSGYLEAKDGCQRVLMPKPSLKQQQQQQQTPLYAFPPKSHEPQAVSLERNRVHTKSAPDMRARVRAQQVLASSLVIPDRDSSLRDRHHRPLFHHRMPPEPPAESLDALGGNEQRRQSRALRSLFDAPPLPTPHLTPSSGREEEWDEPDTPDLATVIAQGQALEEERERWRRQHQRSFGTAEHKRRNPSRQMRTGGSQLGAATNKSAADDADGQRRRVRYAKSSPDLAVDVEKRTRFEEELTSPAPTSFSFLRKSAVCGGGGGGGGGSGATSGQHGRTRSQGDEAGCFSARSGKPRPRANTISTQTRRLSAMPDQSKADTRTLVSDEPFIIARRGDEMPVATLHGGGGRGGSGGGSGGGGGDGSGGKGQYGVAYSSPRPYLGDEEAPQLDTGVAGRQAIDRQSYLLSTPPQNDVSLFPAPSASETRSRRGGQVSTASAFPGSGLGSSYTVAPSFGTSLPAPPPRKMRSSTSSRNEDVPTAGEHLEQRQRQQGQQQPFTTPAFSALENFVSSVAFMTPPLLDTTSSKPGYFAAGSSTTTPAEQERPSTEEEPTDVVSLRRNTDQTIATTTSSSSDSSSYSRKSPSVRELWNTDKDTEEQFSDLFLQRRRPGDATAGASVSTPRQEQGSQHTPPLFEVPPAQRGVPSQNDNSADSAFRTRLASFSATVLNVDDDVEEALAVPTSQRPPLASTLTVRPSRISPTHDERFSAGGESSILDPEMALSVPTTRGGGGGGGGGGSGGSNEGADSSTSSPSSTSRGKSSQHHSQLSAQPTIDRRESASSLFENHYLLRPTNWPTPPPPTPQQQQQQQQQQLQQQLERQGSPSSHHPPSPRQQQQ</sequence>
<feature type="compositionally biased region" description="Polar residues" evidence="1">
    <location>
        <begin position="238"/>
        <end position="253"/>
    </location>
</feature>
<dbReference type="EMBL" id="KZ819635">
    <property type="protein sequence ID" value="PWN91933.1"/>
    <property type="molecule type" value="Genomic_DNA"/>
</dbReference>
<feature type="region of interest" description="Disordered" evidence="1">
    <location>
        <begin position="1"/>
        <end position="526"/>
    </location>
</feature>
<feature type="compositionally biased region" description="Basic and acidic residues" evidence="1">
    <location>
        <begin position="473"/>
        <end position="483"/>
    </location>
</feature>
<evidence type="ECO:0000313" key="3">
    <source>
        <dbReference type="Proteomes" id="UP000245768"/>
    </source>
</evidence>
<feature type="compositionally biased region" description="Low complexity" evidence="1">
    <location>
        <begin position="1"/>
        <end position="27"/>
    </location>
</feature>
<feature type="compositionally biased region" description="Basic and acidic residues" evidence="1">
    <location>
        <begin position="452"/>
        <end position="464"/>
    </location>
</feature>
<feature type="region of interest" description="Disordered" evidence="1">
    <location>
        <begin position="567"/>
        <end position="609"/>
    </location>
</feature>
<feature type="region of interest" description="Disordered" evidence="1">
    <location>
        <begin position="1224"/>
        <end position="1383"/>
    </location>
</feature>
<feature type="compositionally biased region" description="Gly residues" evidence="1">
    <location>
        <begin position="1274"/>
        <end position="1289"/>
    </location>
</feature>
<feature type="compositionally biased region" description="Low complexity" evidence="1">
    <location>
        <begin position="254"/>
        <end position="270"/>
    </location>
</feature>
<feature type="region of interest" description="Disordered" evidence="1">
    <location>
        <begin position="637"/>
        <end position="770"/>
    </location>
</feature>
<feature type="compositionally biased region" description="Basic and acidic residues" evidence="1">
    <location>
        <begin position="219"/>
        <end position="232"/>
    </location>
</feature>
<dbReference type="GeneID" id="37046772"/>
<feature type="region of interest" description="Disordered" evidence="1">
    <location>
        <begin position="802"/>
        <end position="1049"/>
    </location>
</feature>
<feature type="compositionally biased region" description="Polar residues" evidence="1">
    <location>
        <begin position="1227"/>
        <end position="1240"/>
    </location>
</feature>
<dbReference type="OrthoDB" id="10692031at2759"/>
<evidence type="ECO:0000313" key="2">
    <source>
        <dbReference type="EMBL" id="PWN91933.1"/>
    </source>
</evidence>
<dbReference type="InParanoid" id="A0A316YV59"/>
<proteinExistence type="predicted"/>
<feature type="compositionally biased region" description="Polar residues" evidence="1">
    <location>
        <begin position="1190"/>
        <end position="1199"/>
    </location>
</feature>
<gene>
    <name evidence="2" type="ORF">FA10DRAFT_300492</name>
</gene>
<accession>A0A316YV59</accession>
<reference evidence="2 3" key="1">
    <citation type="journal article" date="2018" name="Mol. Biol. Evol.">
        <title>Broad Genomic Sampling Reveals a Smut Pathogenic Ancestry of the Fungal Clade Ustilaginomycotina.</title>
        <authorList>
            <person name="Kijpornyongpan T."/>
            <person name="Mondo S.J."/>
            <person name="Barry K."/>
            <person name="Sandor L."/>
            <person name="Lee J."/>
            <person name="Lipzen A."/>
            <person name="Pangilinan J."/>
            <person name="LaButti K."/>
            <person name="Hainaut M."/>
            <person name="Henrissat B."/>
            <person name="Grigoriev I.V."/>
            <person name="Spatafora J.W."/>
            <person name="Aime M.C."/>
        </authorList>
    </citation>
    <scope>NUCLEOTIDE SEQUENCE [LARGE SCALE GENOMIC DNA]</scope>
    <source>
        <strain evidence="2 3">MCA 4198</strain>
    </source>
</reference>
<keyword evidence="3" id="KW-1185">Reference proteome</keyword>